<dbReference type="GO" id="GO:0005829">
    <property type="term" value="C:cytosol"/>
    <property type="evidence" value="ECO:0007669"/>
    <property type="project" value="TreeGrafter"/>
</dbReference>
<dbReference type="InterPro" id="IPR002545">
    <property type="entry name" value="CheW-lke_dom"/>
</dbReference>
<dbReference type="Proteomes" id="UP000215086">
    <property type="component" value="Chromosome"/>
</dbReference>
<dbReference type="AlphaFoldDB" id="A0A286RC73"/>
<dbReference type="GO" id="GO:0006935">
    <property type="term" value="P:chemotaxis"/>
    <property type="evidence" value="ECO:0007669"/>
    <property type="project" value="InterPro"/>
</dbReference>
<dbReference type="Gene3D" id="2.30.30.40">
    <property type="entry name" value="SH3 Domains"/>
    <property type="match status" value="1"/>
</dbReference>
<dbReference type="PANTHER" id="PTHR22617">
    <property type="entry name" value="CHEMOTAXIS SENSOR HISTIDINE KINASE-RELATED"/>
    <property type="match status" value="1"/>
</dbReference>
<dbReference type="Gene3D" id="2.40.50.180">
    <property type="entry name" value="CheA-289, Domain 4"/>
    <property type="match status" value="1"/>
</dbReference>
<protein>
    <submittedName>
        <fullName evidence="2">Positive regulator of CheA protein activity (CheW)</fullName>
    </submittedName>
</protein>
<dbReference type="Pfam" id="PF01584">
    <property type="entry name" value="CheW"/>
    <property type="match status" value="1"/>
</dbReference>
<dbReference type="SUPFAM" id="SSF50341">
    <property type="entry name" value="CheW-like"/>
    <property type="match status" value="1"/>
</dbReference>
<reference evidence="2 3" key="1">
    <citation type="journal article" name="Front. Microbiol.">
        <title>Sugar Metabolism of the First Thermophilic Planctomycete Thermogutta terrifontis: Comparative Genomic and Transcriptomic Approaches.</title>
        <authorList>
            <person name="Elcheninov A.G."/>
            <person name="Menzel P."/>
            <person name="Gudbergsdottir S.R."/>
            <person name="Slesarev A.I."/>
            <person name="Kadnikov V.V."/>
            <person name="Krogh A."/>
            <person name="Bonch-Osmolovskaya E.A."/>
            <person name="Peng X."/>
            <person name="Kublanov I.V."/>
        </authorList>
    </citation>
    <scope>NUCLEOTIDE SEQUENCE [LARGE SCALE GENOMIC DNA]</scope>
    <source>
        <strain evidence="2 3">R1</strain>
    </source>
</reference>
<accession>A0A286RC73</accession>
<evidence type="ECO:0000313" key="3">
    <source>
        <dbReference type="Proteomes" id="UP000215086"/>
    </source>
</evidence>
<dbReference type="GO" id="GO:0007165">
    <property type="term" value="P:signal transduction"/>
    <property type="evidence" value="ECO:0007669"/>
    <property type="project" value="InterPro"/>
</dbReference>
<dbReference type="PROSITE" id="PS50851">
    <property type="entry name" value="CHEW"/>
    <property type="match status" value="1"/>
</dbReference>
<feature type="domain" description="CheW-like" evidence="1">
    <location>
        <begin position="20"/>
        <end position="159"/>
    </location>
</feature>
<organism evidence="2 3">
    <name type="scientific">Thermogutta terrifontis</name>
    <dbReference type="NCBI Taxonomy" id="1331910"/>
    <lineage>
        <taxon>Bacteria</taxon>
        <taxon>Pseudomonadati</taxon>
        <taxon>Planctomycetota</taxon>
        <taxon>Planctomycetia</taxon>
        <taxon>Pirellulales</taxon>
        <taxon>Thermoguttaceae</taxon>
        <taxon>Thermogutta</taxon>
    </lineage>
</organism>
<dbReference type="OrthoDB" id="9794382at2"/>
<dbReference type="EMBL" id="CP018477">
    <property type="protein sequence ID" value="ASV73559.1"/>
    <property type="molecule type" value="Genomic_DNA"/>
</dbReference>
<sequence>MTAATSSAFTEQLRQGNERVLQVVNFRLAGEIYGIPITQVREIILVGNITRIPRSPPQLRGVINLRKQVIPVIDLRVVFGLPEIEIDDSTRILVVQVGSLLVGVLVDAVCEVLRIPHDEITPPPVLREIDCRFLTGLSELNGKLIMIIDMARILSDEDLSAVVNRETATRCDVLAPMA</sequence>
<evidence type="ECO:0000313" key="2">
    <source>
        <dbReference type="EMBL" id="ASV73559.1"/>
    </source>
</evidence>
<evidence type="ECO:0000259" key="1">
    <source>
        <dbReference type="PROSITE" id="PS50851"/>
    </source>
</evidence>
<dbReference type="KEGG" id="ttf:THTE_0957"/>
<name>A0A286RC73_9BACT</name>
<proteinExistence type="predicted"/>
<dbReference type="PANTHER" id="PTHR22617:SF23">
    <property type="entry name" value="CHEMOTAXIS PROTEIN CHEW"/>
    <property type="match status" value="1"/>
</dbReference>
<gene>
    <name evidence="2" type="ORF">THTE_0957</name>
</gene>
<dbReference type="CDD" id="cd00732">
    <property type="entry name" value="CheW"/>
    <property type="match status" value="1"/>
</dbReference>
<dbReference type="InterPro" id="IPR039315">
    <property type="entry name" value="CheW"/>
</dbReference>
<keyword evidence="3" id="KW-1185">Reference proteome</keyword>
<dbReference type="SMART" id="SM00260">
    <property type="entry name" value="CheW"/>
    <property type="match status" value="1"/>
</dbReference>
<dbReference type="RefSeq" id="WP_095414117.1">
    <property type="nucleotide sequence ID" value="NZ_CP018477.1"/>
</dbReference>
<dbReference type="InterPro" id="IPR036061">
    <property type="entry name" value="CheW-like_dom_sf"/>
</dbReference>